<dbReference type="KEGG" id="psd:DSC_00030"/>
<dbReference type="Proteomes" id="UP000005870">
    <property type="component" value="Chromosome"/>
</dbReference>
<sequence>MTDLLIRDLDSILTERIQRLSAARGWSIDETISRLIEHGLFAMEAEVRGGFSDPEVDALADAIAALRAVPQGASF</sequence>
<dbReference type="AlphaFoldDB" id="G7URI4"/>
<dbReference type="STRING" id="1045855.DSC_00030"/>
<organism evidence="1 2">
    <name type="scientific">Pseudoxanthomonas spadix (strain BD-a59)</name>
    <dbReference type="NCBI Taxonomy" id="1045855"/>
    <lineage>
        <taxon>Bacteria</taxon>
        <taxon>Pseudomonadati</taxon>
        <taxon>Pseudomonadota</taxon>
        <taxon>Gammaproteobacteria</taxon>
        <taxon>Lysobacterales</taxon>
        <taxon>Lysobacteraceae</taxon>
        <taxon>Pseudoxanthomonas</taxon>
    </lineage>
</organism>
<evidence type="ECO:0000313" key="2">
    <source>
        <dbReference type="Proteomes" id="UP000005870"/>
    </source>
</evidence>
<dbReference type="HOGENOM" id="CLU_2670235_0_0_6"/>
<dbReference type="RefSeq" id="WP_014161980.1">
    <property type="nucleotide sequence ID" value="NC_016147.2"/>
</dbReference>
<dbReference type="OrthoDB" id="5966436at2"/>
<accession>G7URI4</accession>
<evidence type="ECO:0008006" key="3">
    <source>
        <dbReference type="Google" id="ProtNLM"/>
    </source>
</evidence>
<gene>
    <name evidence="1" type="ordered locus">DSC_00030</name>
</gene>
<name>G7URI4_PSEUP</name>
<reference evidence="1 2" key="1">
    <citation type="journal article" date="2012" name="J. Bacteriol.">
        <title>Complete Genome Sequence of the BTEX-Degrading Bacterium Pseudoxanthomonas spadix BD-a59.</title>
        <authorList>
            <person name="Lee S.H."/>
            <person name="Jin H.M."/>
            <person name="Lee H.J."/>
            <person name="Kim J.M."/>
            <person name="Jeon C.O."/>
        </authorList>
    </citation>
    <scope>NUCLEOTIDE SEQUENCE [LARGE SCALE GENOMIC DNA]</scope>
    <source>
        <strain evidence="1 2">BD-a59</strain>
    </source>
</reference>
<proteinExistence type="predicted"/>
<protein>
    <recommendedName>
        <fullName evidence="3">Ribbon-helix-helix protein, CopG family</fullName>
    </recommendedName>
</protein>
<keyword evidence="2" id="KW-1185">Reference proteome</keyword>
<evidence type="ECO:0000313" key="1">
    <source>
        <dbReference type="EMBL" id="AER54659.1"/>
    </source>
</evidence>
<dbReference type="EMBL" id="CP003093">
    <property type="protein sequence ID" value="AER54659.1"/>
    <property type="molecule type" value="Genomic_DNA"/>
</dbReference>